<name>A0A1V0S908_9VIRU</name>
<reference evidence="1" key="1">
    <citation type="journal article" date="2017" name="Science">
        <title>Giant viruses with an expanded complement of translation system components.</title>
        <authorList>
            <person name="Schulz F."/>
            <person name="Yutin N."/>
            <person name="Ivanova N.N."/>
            <person name="Ortega D.R."/>
            <person name="Lee T.K."/>
            <person name="Vierheilig J."/>
            <person name="Daims H."/>
            <person name="Horn M."/>
            <person name="Wagner M."/>
            <person name="Jensen G.J."/>
            <person name="Kyrpides N.C."/>
            <person name="Koonin E.V."/>
            <person name="Woyke T."/>
        </authorList>
    </citation>
    <scope>NUCLEOTIDE SEQUENCE</scope>
    <source>
        <strain evidence="1">CTV1</strain>
    </source>
</reference>
<protein>
    <submittedName>
        <fullName evidence="1">Uncharacterized protein</fullName>
    </submittedName>
</protein>
<accession>A0A1V0S908</accession>
<proteinExistence type="predicted"/>
<gene>
    <name evidence="1" type="ORF">Catovirus_1_242</name>
</gene>
<organism evidence="1">
    <name type="scientific">Catovirus CTV1</name>
    <dbReference type="NCBI Taxonomy" id="1977631"/>
    <lineage>
        <taxon>Viruses</taxon>
        <taxon>Varidnaviria</taxon>
        <taxon>Bamfordvirae</taxon>
        <taxon>Nucleocytoviricota</taxon>
        <taxon>Megaviricetes</taxon>
        <taxon>Imitervirales</taxon>
        <taxon>Mimiviridae</taxon>
        <taxon>Klosneuvirinae</taxon>
        <taxon>Catovirus</taxon>
    </lineage>
</organism>
<sequence>MDIKNNIFQFFKENNSTYLLYKPMKKKSKPLKFNLSLYTKEPKVVYDFDKISFHWNKLKDLYKSKNIDIRFLESIKGNTNSVNSGRHKILQQTNNNNYLKIIGMKQDELIRYMHLLIKWFENEKYSFKIPYIYVNINVNKNVNINVNMDDALEIYTDNISFDFQMKNFDEYISAQYMNVVDRTCFSDLFENETKQTIIQYLESNVDIKYFFNLNQIFCAEYELLIKRDPLTIYLIDFGMCYVHNFEDMLDPQNVLKHFPSCKLFFRIKNNDIIKEIESYRTKYLNNITSKEEIIFARENIIKDTNFNKEYMLYNMDKARVEDHQILYGGYYNKYVKYKSKYLKLKNIKI</sequence>
<dbReference type="EMBL" id="KY684083">
    <property type="protein sequence ID" value="ARF08192.1"/>
    <property type="molecule type" value="Genomic_DNA"/>
</dbReference>
<evidence type="ECO:0000313" key="1">
    <source>
        <dbReference type="EMBL" id="ARF08192.1"/>
    </source>
</evidence>